<name>C9LW05_SELS3</name>
<accession>C9LW05</accession>
<dbReference type="PANTHER" id="PTHR13633:SF3">
    <property type="entry name" value="MITOCHONDRIAL TRANSCRIPTION RESCUE FACTOR 1"/>
    <property type="match status" value="1"/>
</dbReference>
<evidence type="ECO:0000259" key="2">
    <source>
        <dbReference type="Pfam" id="PF17774"/>
    </source>
</evidence>
<dbReference type="Gene3D" id="3.30.70.330">
    <property type="match status" value="1"/>
</dbReference>
<proteinExistence type="predicted"/>
<dbReference type="InterPro" id="IPR036986">
    <property type="entry name" value="S4_RNA-bd_sf"/>
</dbReference>
<reference evidence="5 6" key="1">
    <citation type="submission" date="2009-09" db="EMBL/GenBank/DDBJ databases">
        <authorList>
            <person name="Weinstock G."/>
            <person name="Sodergren E."/>
            <person name="Clifton S."/>
            <person name="Fulton L."/>
            <person name="Fulton B."/>
            <person name="Courtney L."/>
            <person name="Fronick C."/>
            <person name="Harrison M."/>
            <person name="Strong C."/>
            <person name="Farmer C."/>
            <person name="Delahaunty K."/>
            <person name="Markovic C."/>
            <person name="Hall O."/>
            <person name="Minx P."/>
            <person name="Tomlinson C."/>
            <person name="Mitreva M."/>
            <person name="Nelson J."/>
            <person name="Hou S."/>
            <person name="Wollam A."/>
            <person name="Pepin K.H."/>
            <person name="Johnson M."/>
            <person name="Bhonagiri V."/>
            <person name="Nash W.E."/>
            <person name="Warren W."/>
            <person name="Chinwalla A."/>
            <person name="Mardis E.R."/>
            <person name="Wilson R.K."/>
        </authorList>
    </citation>
    <scope>NUCLEOTIDE SEQUENCE [LARGE SCALE GENOMIC DNA]</scope>
    <source>
        <strain evidence="5">ATCC 35185</strain>
        <strain evidence="6">ATCC 35185 / DSM 20758 / VPI D19B-28</strain>
    </source>
</reference>
<dbReference type="AlphaFoldDB" id="C9LW05"/>
<dbReference type="HOGENOM" id="CLU_075687_2_0_9"/>
<evidence type="ECO:0000313" key="5">
    <source>
        <dbReference type="EMBL" id="EEX76978.1"/>
    </source>
</evidence>
<dbReference type="EMBL" id="CP002637">
    <property type="protein sequence ID" value="AEB99818.1"/>
    <property type="molecule type" value="Genomic_DNA"/>
</dbReference>
<organism evidence="5 6">
    <name type="scientific">Selenomonas sputigena (strain ATCC 35185 / DSM 20758 / CCUG 44933 / VPI D19B-28)</name>
    <dbReference type="NCBI Taxonomy" id="546271"/>
    <lineage>
        <taxon>Bacteria</taxon>
        <taxon>Bacillati</taxon>
        <taxon>Bacillota</taxon>
        <taxon>Negativicutes</taxon>
        <taxon>Selenomonadales</taxon>
        <taxon>Selenomonadaceae</taxon>
        <taxon>Selenomonas</taxon>
    </lineage>
</organism>
<dbReference type="Gene3D" id="3.10.290.10">
    <property type="entry name" value="RNA-binding S4 domain"/>
    <property type="match status" value="1"/>
</dbReference>
<reference evidence="4 7" key="2">
    <citation type="submission" date="2011-04" db="EMBL/GenBank/DDBJ databases">
        <title>The complete genome of Selenomonas sputigena DSM 20758.</title>
        <authorList>
            <consortium name="US DOE Joint Genome Institute (JGI-PGF)"/>
            <person name="Lucas S."/>
            <person name="Copeland A."/>
            <person name="Lapidus A."/>
            <person name="Bruce D."/>
            <person name="Goodwin L."/>
            <person name="Pitluck S."/>
            <person name="Peters L."/>
            <person name="Kyrpides N."/>
            <person name="Mavromatis K."/>
            <person name="Ivanova N."/>
            <person name="Ovchinnikova G."/>
            <person name="Teshima H."/>
            <person name="Detter J.C."/>
            <person name="Tapia R."/>
            <person name="Han C."/>
            <person name="Land M."/>
            <person name="Hauser L."/>
            <person name="Markowitz V."/>
            <person name="Cheng J.-F."/>
            <person name="Hugenholtz P."/>
            <person name="Woyke T."/>
            <person name="Wu D."/>
            <person name="Gronow S."/>
            <person name="Wellnitz S."/>
            <person name="Schneider S."/>
            <person name="Klenk H.-P."/>
            <person name="Eisen J.A."/>
        </authorList>
    </citation>
    <scope>NUCLEOTIDE SEQUENCE [LARGE SCALE GENOMIC DNA]</scope>
    <source>
        <strain evidence="4">ATCC 35185</strain>
        <strain evidence="7">ATCC 35185 / DSM 20758 / VPI D19B-28</strain>
    </source>
</reference>
<evidence type="ECO:0000313" key="4">
    <source>
        <dbReference type="EMBL" id="AEB99818.1"/>
    </source>
</evidence>
<sequence length="261" mass="28637">MSNREKILRFYRGSEGEETAVKLVDAAEKAMKNQKFRLTAFLDPFGQEIAEVVAANFEGLAVSFNGGYAGAERQRAVFQHEDFRGTPSWEIAVVEAVWKDAFAHISHRDVLGAIMGLGVEREIIGDIQIQQGAARIVTVENMADFLLTNCVQFGAAHVTCSLGELSALLPREERCKEIRATVASLRADSIAAAGFGMSRSRAAADIAAEKLKLNWQSVKSASQAVKEGDVLSMRGRGRLEVKEIRGQTKKGRISVLLHRYL</sequence>
<dbReference type="STRING" id="546271.Selsp_0854"/>
<protein>
    <submittedName>
        <fullName evidence="4 5">S4 domain protein</fullName>
    </submittedName>
</protein>
<dbReference type="KEGG" id="ssg:Selsp_0854"/>
<keyword evidence="1" id="KW-0694">RNA-binding</keyword>
<dbReference type="InterPro" id="IPR057896">
    <property type="entry name" value="MTRES1_C"/>
</dbReference>
<dbReference type="GO" id="GO:0003723">
    <property type="term" value="F:RNA binding"/>
    <property type="evidence" value="ECO:0007669"/>
    <property type="project" value="UniProtKB-KW"/>
</dbReference>
<dbReference type="Pfam" id="PF17774">
    <property type="entry name" value="YlmH_RBD"/>
    <property type="match status" value="1"/>
</dbReference>
<dbReference type="Proteomes" id="UP000011124">
    <property type="component" value="Chromosome"/>
</dbReference>
<feature type="domain" description="Ribosome-associated protein quality control protein P2 RNA-binding" evidence="2">
    <location>
        <begin position="89"/>
        <end position="161"/>
    </location>
</feature>
<evidence type="ECO:0000259" key="3">
    <source>
        <dbReference type="Pfam" id="PF25818"/>
    </source>
</evidence>
<evidence type="ECO:0000256" key="1">
    <source>
        <dbReference type="PROSITE-ProRule" id="PRU00182"/>
    </source>
</evidence>
<dbReference type="RefSeq" id="WP_006192950.1">
    <property type="nucleotide sequence ID" value="NC_015437.1"/>
</dbReference>
<keyword evidence="7" id="KW-1185">Reference proteome</keyword>
<dbReference type="SUPFAM" id="SSF55174">
    <property type="entry name" value="Alpha-L RNA-binding motif"/>
    <property type="match status" value="1"/>
</dbReference>
<dbReference type="PANTHER" id="PTHR13633">
    <property type="entry name" value="MITOCHONDRIAL TRANSCRIPTION RESCUE FACTOR 1"/>
    <property type="match status" value="1"/>
</dbReference>
<gene>
    <name evidence="4" type="ordered locus">Selsp_0854</name>
    <name evidence="5" type="ORF">SELSPUOL_01657</name>
</gene>
<dbReference type="PROSITE" id="PS50889">
    <property type="entry name" value="S4"/>
    <property type="match status" value="1"/>
</dbReference>
<evidence type="ECO:0000313" key="7">
    <source>
        <dbReference type="Proteomes" id="UP000011124"/>
    </source>
</evidence>
<dbReference type="InterPro" id="IPR040591">
    <property type="entry name" value="RqcP2_RBD"/>
</dbReference>
<dbReference type="CDD" id="cd00165">
    <property type="entry name" value="S4"/>
    <property type="match status" value="1"/>
</dbReference>
<dbReference type="Gene3D" id="3.30.1370.160">
    <property type="match status" value="1"/>
</dbReference>
<dbReference type="EMBL" id="ACKP02000038">
    <property type="protein sequence ID" value="EEX76978.1"/>
    <property type="molecule type" value="Genomic_DNA"/>
</dbReference>
<feature type="domain" description="Mitochondrial transcription rescue factor 1 C-terminal" evidence="3">
    <location>
        <begin position="176"/>
        <end position="233"/>
    </location>
</feature>
<evidence type="ECO:0000313" key="6">
    <source>
        <dbReference type="Proteomes" id="UP000003505"/>
    </source>
</evidence>
<dbReference type="Proteomes" id="UP000003505">
    <property type="component" value="Unassembled WGS sequence"/>
</dbReference>
<dbReference type="OrthoDB" id="9812787at2"/>
<dbReference type="eggNOG" id="COG2302">
    <property type="taxonomic scope" value="Bacteria"/>
</dbReference>
<dbReference type="InterPro" id="IPR012677">
    <property type="entry name" value="Nucleotide-bd_a/b_plait_sf"/>
</dbReference>
<dbReference type="Pfam" id="PF25818">
    <property type="entry name" value="MTRES1_C"/>
    <property type="match status" value="1"/>
</dbReference>